<evidence type="ECO:0000313" key="2">
    <source>
        <dbReference type="Proteomes" id="UP001317629"/>
    </source>
</evidence>
<organism evidence="1 2">
    <name type="scientific">Methylocystis iwaonis</name>
    <dbReference type="NCBI Taxonomy" id="2885079"/>
    <lineage>
        <taxon>Bacteria</taxon>
        <taxon>Pseudomonadati</taxon>
        <taxon>Pseudomonadota</taxon>
        <taxon>Alphaproteobacteria</taxon>
        <taxon>Hyphomicrobiales</taxon>
        <taxon>Methylocystaceae</taxon>
        <taxon>Methylocystis</taxon>
    </lineage>
</organism>
<gene>
    <name evidence="1" type="ORF">SS37A_14740</name>
</gene>
<dbReference type="EMBL" id="AP027142">
    <property type="protein sequence ID" value="BDV33945.1"/>
    <property type="molecule type" value="Genomic_DNA"/>
</dbReference>
<dbReference type="RefSeq" id="WP_281931509.1">
    <property type="nucleotide sequence ID" value="NZ_AP027142.1"/>
</dbReference>
<dbReference type="Pfam" id="PF15943">
    <property type="entry name" value="YdaS_toxin"/>
    <property type="match status" value="1"/>
</dbReference>
<reference evidence="1 2" key="1">
    <citation type="journal article" date="2023" name="Int. J. Syst. Evol. Microbiol.">
        <title>Methylocystis iwaonis sp. nov., a type II methane-oxidizing bacterium from surface soil of a rice paddy field in Japan, and emended description of the genus Methylocystis (ex Whittenbury et al. 1970) Bowman et al. 1993.</title>
        <authorList>
            <person name="Kaise H."/>
            <person name="Sawadogo J.B."/>
            <person name="Alam M.S."/>
            <person name="Ueno C."/>
            <person name="Dianou D."/>
            <person name="Shinjo R."/>
            <person name="Asakawa S."/>
        </authorList>
    </citation>
    <scope>NUCLEOTIDE SEQUENCE [LARGE SCALE GENOMIC DNA]</scope>
    <source>
        <strain evidence="1 2">SS37A-Re</strain>
    </source>
</reference>
<proteinExistence type="predicted"/>
<evidence type="ECO:0000313" key="1">
    <source>
        <dbReference type="EMBL" id="BDV33945.1"/>
    </source>
</evidence>
<accession>A0ABN6VEA3</accession>
<evidence type="ECO:0008006" key="3">
    <source>
        <dbReference type="Google" id="ProtNLM"/>
    </source>
</evidence>
<sequence>MTSDKPACISHPMETSSALAKAIQICGSQAALATKIGATQQRVSLWLKKPKCGVPAEYVLPIERATRSAVTRFELRPDLYPVDDIAPPVPACFAQETFR</sequence>
<name>A0ABN6VEA3_9HYPH</name>
<dbReference type="Gene3D" id="1.10.260.40">
    <property type="entry name" value="lambda repressor-like DNA-binding domains"/>
    <property type="match status" value="1"/>
</dbReference>
<dbReference type="InterPro" id="IPR031856">
    <property type="entry name" value="YdaS_toxin-like"/>
</dbReference>
<keyword evidence="2" id="KW-1185">Reference proteome</keyword>
<protein>
    <recommendedName>
        <fullName evidence="3">Helix-turn-helix domain-containing protein</fullName>
    </recommendedName>
</protein>
<dbReference type="InterPro" id="IPR010982">
    <property type="entry name" value="Lambda_DNA-bd_dom_sf"/>
</dbReference>
<dbReference type="SUPFAM" id="SSF47413">
    <property type="entry name" value="lambda repressor-like DNA-binding domains"/>
    <property type="match status" value="1"/>
</dbReference>
<dbReference type="Proteomes" id="UP001317629">
    <property type="component" value="Chromosome"/>
</dbReference>